<reference evidence="2" key="1">
    <citation type="submission" date="2018-09" db="EMBL/GenBank/DDBJ databases">
        <authorList>
            <person name="Livingstone P.G."/>
            <person name="Whitworth D.E."/>
        </authorList>
    </citation>
    <scope>NUCLEOTIDE SEQUENCE [LARGE SCALE GENOMIC DNA]</scope>
    <source>
        <strain evidence="2">CA040B</strain>
    </source>
</reference>
<evidence type="ECO:0000313" key="1">
    <source>
        <dbReference type="EMBL" id="RKH35980.1"/>
    </source>
</evidence>
<gene>
    <name evidence="1" type="ORF">D7X12_33385</name>
</gene>
<dbReference type="EMBL" id="RAWG01000310">
    <property type="protein sequence ID" value="RKH35980.1"/>
    <property type="molecule type" value="Genomic_DNA"/>
</dbReference>
<evidence type="ECO:0000313" key="2">
    <source>
        <dbReference type="Proteomes" id="UP000273405"/>
    </source>
</evidence>
<protein>
    <submittedName>
        <fullName evidence="1">Uncharacterized protein</fullName>
    </submittedName>
</protein>
<dbReference type="AlphaFoldDB" id="A0A3A8MWZ8"/>
<dbReference type="Proteomes" id="UP000273405">
    <property type="component" value="Unassembled WGS sequence"/>
</dbReference>
<sequence length="74" mass="8056">MEAGDMAAGVGACKDSRVEAYGLHPAERHYSATVASRTMTVMPPPQVHLSEAAETRTIWALVYMVCFSWIGVWG</sequence>
<proteinExistence type="predicted"/>
<accession>A0A3A8MWZ8</accession>
<name>A0A3A8MWZ8_9BACT</name>
<organism evidence="1 2">
    <name type="scientific">Corallococcus sicarius</name>
    <dbReference type="NCBI Taxonomy" id="2316726"/>
    <lineage>
        <taxon>Bacteria</taxon>
        <taxon>Pseudomonadati</taxon>
        <taxon>Myxococcota</taxon>
        <taxon>Myxococcia</taxon>
        <taxon>Myxococcales</taxon>
        <taxon>Cystobacterineae</taxon>
        <taxon>Myxococcaceae</taxon>
        <taxon>Corallococcus</taxon>
    </lineage>
</organism>
<comment type="caution">
    <text evidence="1">The sequence shown here is derived from an EMBL/GenBank/DDBJ whole genome shotgun (WGS) entry which is preliminary data.</text>
</comment>
<keyword evidence="2" id="KW-1185">Reference proteome</keyword>